<feature type="transmembrane region" description="Helical" evidence="1">
    <location>
        <begin position="191"/>
        <end position="220"/>
    </location>
</feature>
<evidence type="ECO:0008006" key="4">
    <source>
        <dbReference type="Google" id="ProtNLM"/>
    </source>
</evidence>
<feature type="transmembrane region" description="Helical" evidence="1">
    <location>
        <begin position="414"/>
        <end position="432"/>
    </location>
</feature>
<keyword evidence="3" id="KW-1185">Reference proteome</keyword>
<dbReference type="KEGG" id="tim:GMBLW1_08440"/>
<keyword evidence="1" id="KW-0472">Membrane</keyword>
<proteinExistence type="predicted"/>
<evidence type="ECO:0000256" key="1">
    <source>
        <dbReference type="SAM" id="Phobius"/>
    </source>
</evidence>
<accession>A0A6C2YNV5</accession>
<feature type="transmembrane region" description="Helical" evidence="1">
    <location>
        <begin position="329"/>
        <end position="347"/>
    </location>
</feature>
<dbReference type="Proteomes" id="UP000464378">
    <property type="component" value="Chromosome"/>
</dbReference>
<dbReference type="AlphaFoldDB" id="A0A6C2YNV5"/>
<feature type="transmembrane region" description="Helical" evidence="1">
    <location>
        <begin position="384"/>
        <end position="402"/>
    </location>
</feature>
<gene>
    <name evidence="2" type="ORF">GMBLW1_08440</name>
</gene>
<feature type="transmembrane region" description="Helical" evidence="1">
    <location>
        <begin position="138"/>
        <end position="154"/>
    </location>
</feature>
<evidence type="ECO:0000313" key="2">
    <source>
        <dbReference type="EMBL" id="VIP03116.1"/>
    </source>
</evidence>
<organism evidence="2">
    <name type="scientific">Tuwongella immobilis</name>
    <dbReference type="NCBI Taxonomy" id="692036"/>
    <lineage>
        <taxon>Bacteria</taxon>
        <taxon>Pseudomonadati</taxon>
        <taxon>Planctomycetota</taxon>
        <taxon>Planctomycetia</taxon>
        <taxon>Gemmatales</taxon>
        <taxon>Gemmataceae</taxon>
        <taxon>Tuwongella</taxon>
    </lineage>
</organism>
<feature type="transmembrane region" description="Helical" evidence="1">
    <location>
        <begin position="76"/>
        <end position="96"/>
    </location>
</feature>
<dbReference type="InParanoid" id="A0A6C2YNV5"/>
<feature type="transmembrane region" description="Helical" evidence="1">
    <location>
        <begin position="359"/>
        <end position="377"/>
    </location>
</feature>
<reference evidence="2" key="1">
    <citation type="submission" date="2019-04" db="EMBL/GenBank/DDBJ databases">
        <authorList>
            <consortium name="Science for Life Laboratories"/>
        </authorList>
    </citation>
    <scope>NUCLEOTIDE SEQUENCE</scope>
    <source>
        <strain evidence="2">MBLW1</strain>
    </source>
</reference>
<feature type="transmembrane region" description="Helical" evidence="1">
    <location>
        <begin position="300"/>
        <end position="317"/>
    </location>
</feature>
<sequence length="445" mass="49764">MIRWTGRLRWMLMILSGCWFLILARDYAGSWNDASRLAMVESLVDYRSLAIDHSRWVSTGDKLFVDGHFYSDKPPVIALGLASIYQLIQTLTGISFHENESLVCWLLVVLGMGPPFLWAIWSIDTIGESLGLRIADRLLIWFSLNFGTVLVAYSQFLNQHFLFFCFLTILLERVFSAMWEPKEKYFKDSILIGTCAGILYGCDQAAGPSLVVALGIYGVLTQSWRRNLTIIISALPWLLLHHIVNYQIGGSFAPANSNPDYLKWPGSAFHVGNMTGVIPDRSVGVLIGYGFEMLIGKKGFIGHNPTLYLAVVGWVLLRKASQNPPLNRFLEMIAIWTGMTFVAYLLFSNNASGACLSVRWFVPFLAPGYIVLMLLLANLPAVRPVLIILTVTGFLLGLSMVLRGPWTQRMLPGYWIIQGIGLAAACVTWYKISASLSTRNLRVVH</sequence>
<feature type="transmembrane region" description="Helical" evidence="1">
    <location>
        <begin position="161"/>
        <end position="179"/>
    </location>
</feature>
<dbReference type="EMBL" id="LR586016">
    <property type="protein sequence ID" value="VIP03116.1"/>
    <property type="molecule type" value="Genomic_DNA"/>
</dbReference>
<dbReference type="EMBL" id="LR593887">
    <property type="protein sequence ID" value="VTS03436.1"/>
    <property type="molecule type" value="Genomic_DNA"/>
</dbReference>
<feature type="transmembrane region" description="Helical" evidence="1">
    <location>
        <begin position="227"/>
        <end position="244"/>
    </location>
</feature>
<keyword evidence="1" id="KW-1133">Transmembrane helix</keyword>
<name>A0A6C2YNV5_9BACT</name>
<evidence type="ECO:0000313" key="3">
    <source>
        <dbReference type="Proteomes" id="UP000464378"/>
    </source>
</evidence>
<protein>
    <recommendedName>
        <fullName evidence="4">Glycosyltransferase RgtA/B/C/D-like domain-containing protein</fullName>
    </recommendedName>
</protein>
<feature type="transmembrane region" description="Helical" evidence="1">
    <location>
        <begin position="103"/>
        <end position="123"/>
    </location>
</feature>
<keyword evidence="1" id="KW-0812">Transmembrane</keyword>